<feature type="non-terminal residue" evidence="1">
    <location>
        <position position="160"/>
    </location>
</feature>
<protein>
    <submittedName>
        <fullName evidence="1">Uncharacterized protein</fullName>
    </submittedName>
</protein>
<sequence>EVFTLSSGIWSMIPSSNLPRESIRLKSSTQVVIDCLTNRFFEAFSISKRRDSLVVYGYIIEEEELEKPVCGVWMMVHDGLVTSLRKLFTIDTPNSSVNRILGFRKSGELIMETQNRYGISAILKVYEPRSQQISDLGICGENGSFSVGSYKETLLLLDHP</sequence>
<proteinExistence type="predicted"/>
<evidence type="ECO:0000313" key="1">
    <source>
        <dbReference type="EMBL" id="GFD18872.1"/>
    </source>
</evidence>
<organism evidence="1">
    <name type="scientific">Tanacetum cinerariifolium</name>
    <name type="common">Dalmatian daisy</name>
    <name type="synonym">Chrysanthemum cinerariifolium</name>
    <dbReference type="NCBI Taxonomy" id="118510"/>
    <lineage>
        <taxon>Eukaryota</taxon>
        <taxon>Viridiplantae</taxon>
        <taxon>Streptophyta</taxon>
        <taxon>Embryophyta</taxon>
        <taxon>Tracheophyta</taxon>
        <taxon>Spermatophyta</taxon>
        <taxon>Magnoliopsida</taxon>
        <taxon>eudicotyledons</taxon>
        <taxon>Gunneridae</taxon>
        <taxon>Pentapetalae</taxon>
        <taxon>asterids</taxon>
        <taxon>campanulids</taxon>
        <taxon>Asterales</taxon>
        <taxon>Asteraceae</taxon>
        <taxon>Asteroideae</taxon>
        <taxon>Anthemideae</taxon>
        <taxon>Anthemidinae</taxon>
        <taxon>Tanacetum</taxon>
    </lineage>
</organism>
<dbReference type="AlphaFoldDB" id="A0A699U7J0"/>
<accession>A0A699U7J0</accession>
<reference evidence="1" key="1">
    <citation type="journal article" date="2019" name="Sci. Rep.">
        <title>Draft genome of Tanacetum cinerariifolium, the natural source of mosquito coil.</title>
        <authorList>
            <person name="Yamashiro T."/>
            <person name="Shiraishi A."/>
            <person name="Satake H."/>
            <person name="Nakayama K."/>
        </authorList>
    </citation>
    <scope>NUCLEOTIDE SEQUENCE</scope>
</reference>
<dbReference type="EMBL" id="BKCJ011310326">
    <property type="protein sequence ID" value="GFD18872.1"/>
    <property type="molecule type" value="Genomic_DNA"/>
</dbReference>
<name>A0A699U7J0_TANCI</name>
<feature type="non-terminal residue" evidence="1">
    <location>
        <position position="1"/>
    </location>
</feature>
<comment type="caution">
    <text evidence="1">The sequence shown here is derived from an EMBL/GenBank/DDBJ whole genome shotgun (WGS) entry which is preliminary data.</text>
</comment>
<gene>
    <name evidence="1" type="ORF">Tci_890841</name>
</gene>